<evidence type="ECO:0000313" key="4">
    <source>
        <dbReference type="Proteomes" id="UP001177120"/>
    </source>
</evidence>
<dbReference type="Pfam" id="PF01381">
    <property type="entry name" value="HTH_3"/>
    <property type="match status" value="1"/>
</dbReference>
<sequence length="120" mass="13480">MLLDRIIGLRKQKKWSIQYTADQLGIAKSTYAGYESGYRRPSLEAIKSIADLFDTSVDYLIGRVDDPTFCPEGKEIELTRLSRQKLTVDGQPLSEEEIQQLIAFIRAKREIAGNGNAGDD</sequence>
<evidence type="ECO:0000256" key="1">
    <source>
        <dbReference type="ARBA" id="ARBA00023125"/>
    </source>
</evidence>
<dbReference type="Proteomes" id="UP001177120">
    <property type="component" value="Unassembled WGS sequence"/>
</dbReference>
<dbReference type="PANTHER" id="PTHR46558:SF14">
    <property type="entry name" value="HTH-TYPE TRANSCRIPTIONAL REGULATOR ANSR"/>
    <property type="match status" value="1"/>
</dbReference>
<dbReference type="RefSeq" id="WP_205495189.1">
    <property type="nucleotide sequence ID" value="NZ_JAFHAP010000008.1"/>
</dbReference>
<keyword evidence="1" id="KW-0238">DNA-binding</keyword>
<protein>
    <submittedName>
        <fullName evidence="3">Helix-turn-helix transcriptional regulator</fullName>
    </submittedName>
</protein>
<keyword evidence="4" id="KW-1185">Reference proteome</keyword>
<dbReference type="Gene3D" id="1.10.260.40">
    <property type="entry name" value="lambda repressor-like DNA-binding domains"/>
    <property type="match status" value="1"/>
</dbReference>
<name>A0ABS2WKN8_9BACL</name>
<dbReference type="EMBL" id="JAFHAP010000008">
    <property type="protein sequence ID" value="MBN2909855.1"/>
    <property type="molecule type" value="Genomic_DNA"/>
</dbReference>
<organism evidence="3 4">
    <name type="scientific">Polycladomyces zharkentensis</name>
    <dbReference type="NCBI Taxonomy" id="2807616"/>
    <lineage>
        <taxon>Bacteria</taxon>
        <taxon>Bacillati</taxon>
        <taxon>Bacillota</taxon>
        <taxon>Bacilli</taxon>
        <taxon>Bacillales</taxon>
        <taxon>Thermoactinomycetaceae</taxon>
        <taxon>Polycladomyces</taxon>
    </lineage>
</organism>
<feature type="domain" description="HTH cro/C1-type" evidence="2">
    <location>
        <begin position="6"/>
        <end position="60"/>
    </location>
</feature>
<comment type="caution">
    <text evidence="3">The sequence shown here is derived from an EMBL/GenBank/DDBJ whole genome shotgun (WGS) entry which is preliminary data.</text>
</comment>
<accession>A0ABS2WKN8</accession>
<dbReference type="InterPro" id="IPR010982">
    <property type="entry name" value="Lambda_DNA-bd_dom_sf"/>
</dbReference>
<dbReference type="PROSITE" id="PS50943">
    <property type="entry name" value="HTH_CROC1"/>
    <property type="match status" value="1"/>
</dbReference>
<gene>
    <name evidence="3" type="ORF">JQC72_09995</name>
</gene>
<dbReference type="CDD" id="cd00093">
    <property type="entry name" value="HTH_XRE"/>
    <property type="match status" value="1"/>
</dbReference>
<reference evidence="3" key="1">
    <citation type="journal article" date="2024" name="Int. J. Syst. Evol. Microbiol.">
        <title>Polycladomyces zharkentensis sp. nov., a novel thermophilic cellulose- and starch-degrading member of the Bacillota from a geothermal aquifer in Kazakhstan.</title>
        <authorList>
            <person name="Mashzhan A."/>
            <person name="Kistaubayeva A."/>
            <person name="Javier-Lopez R."/>
            <person name="Bissenova U."/>
            <person name="Bissenbay A."/>
            <person name="Birkeland N.K."/>
        </authorList>
    </citation>
    <scope>NUCLEOTIDE SEQUENCE</scope>
    <source>
        <strain evidence="3">ZKZ2T</strain>
    </source>
</reference>
<proteinExistence type="predicted"/>
<evidence type="ECO:0000259" key="2">
    <source>
        <dbReference type="PROSITE" id="PS50943"/>
    </source>
</evidence>
<dbReference type="SUPFAM" id="SSF47413">
    <property type="entry name" value="lambda repressor-like DNA-binding domains"/>
    <property type="match status" value="1"/>
</dbReference>
<dbReference type="InterPro" id="IPR001387">
    <property type="entry name" value="Cro/C1-type_HTH"/>
</dbReference>
<evidence type="ECO:0000313" key="3">
    <source>
        <dbReference type="EMBL" id="MBN2909855.1"/>
    </source>
</evidence>
<dbReference type="PANTHER" id="PTHR46558">
    <property type="entry name" value="TRACRIPTIONAL REGULATORY PROTEIN-RELATED-RELATED"/>
    <property type="match status" value="1"/>
</dbReference>
<dbReference type="SMART" id="SM00530">
    <property type="entry name" value="HTH_XRE"/>
    <property type="match status" value="1"/>
</dbReference>